<dbReference type="STRING" id="1878942.GCA_900128755_01669"/>
<dbReference type="CDD" id="cd00342">
    <property type="entry name" value="gram_neg_porins"/>
    <property type="match status" value="1"/>
</dbReference>
<dbReference type="InterPro" id="IPR050298">
    <property type="entry name" value="Gram-neg_bact_OMP"/>
</dbReference>
<dbReference type="GO" id="GO:0009279">
    <property type="term" value="C:cell outer membrane"/>
    <property type="evidence" value="ECO:0007669"/>
    <property type="project" value="UniProtKB-SubCell"/>
</dbReference>
<organism evidence="9 10">
    <name type="scientific">Candidatus Fukatsuia symbiotica</name>
    <dbReference type="NCBI Taxonomy" id="1878942"/>
    <lineage>
        <taxon>Bacteria</taxon>
        <taxon>Pseudomonadati</taxon>
        <taxon>Pseudomonadota</taxon>
        <taxon>Gammaproteobacteria</taxon>
        <taxon>Enterobacterales</taxon>
        <taxon>Yersiniaceae</taxon>
        <taxon>Candidatus Fukatsuia</taxon>
    </lineage>
</organism>
<name>A0A2U8I6C4_9GAMM</name>
<evidence type="ECO:0000256" key="2">
    <source>
        <dbReference type="ARBA" id="ARBA00007539"/>
    </source>
</evidence>
<sequence length="359" mass="39614">MIKRNILSVLISTFLATGTANAVEICNKDGSQLDLYGMVDARHLFSDNKSESGDRSYVRFGLKGQTKISDQLTGYGQVEKELEANKPESKNDEKLRLAFVGVKFADLGSVDYGRNYGVLYDVNIWTDVLPTSGGDSFFRPDNYMTARSSGLATYRNTNFFGMVDGLNFALQYQGANQDGREGIENIKTQNGEGVGVSTTYDVGYGIKLGAAYSAANRTAEQKELSDTHGNKAQAWNIGAKYDADNLYLAAMYAETQNLTPYGKRKEAIAKQTKNVEVVAQYQLDFGLRPSLAYVQSKGSNDMGSEYLLKYVSVGSFYNFNKNVTAYVDYKINLLNENEFTKVSGINTKDVVGVGVVYKF</sequence>
<gene>
    <name evidence="9" type="ORF">CCS41_09960</name>
</gene>
<keyword evidence="4" id="KW-0812">Transmembrane</keyword>
<dbReference type="PRINTS" id="PR00183">
    <property type="entry name" value="ECOLIPORIN"/>
</dbReference>
<dbReference type="InterPro" id="IPR033900">
    <property type="entry name" value="Gram_neg_porin_domain"/>
</dbReference>
<dbReference type="GO" id="GO:0015288">
    <property type="term" value="F:porin activity"/>
    <property type="evidence" value="ECO:0007669"/>
    <property type="project" value="InterPro"/>
</dbReference>
<dbReference type="AlphaFoldDB" id="A0A2U8I6C4"/>
<evidence type="ECO:0000256" key="7">
    <source>
        <dbReference type="ARBA" id="ARBA00023237"/>
    </source>
</evidence>
<evidence type="ECO:0000256" key="5">
    <source>
        <dbReference type="ARBA" id="ARBA00022729"/>
    </source>
</evidence>
<keyword evidence="5 8" id="KW-0732">Signal</keyword>
<dbReference type="RefSeq" id="WP_072550901.1">
    <property type="nucleotide sequence ID" value="NZ_CP021659.1"/>
</dbReference>
<protein>
    <submittedName>
        <fullName evidence="9">Porin</fullName>
    </submittedName>
</protein>
<proteinExistence type="inferred from homology"/>
<accession>A0A2U8I6C4</accession>
<evidence type="ECO:0000256" key="3">
    <source>
        <dbReference type="ARBA" id="ARBA00022452"/>
    </source>
</evidence>
<dbReference type="Pfam" id="PF00267">
    <property type="entry name" value="Porin_1"/>
    <property type="match status" value="1"/>
</dbReference>
<dbReference type="InterPro" id="IPR001897">
    <property type="entry name" value="Porin_gammaproteobac"/>
</dbReference>
<dbReference type="InterPro" id="IPR001702">
    <property type="entry name" value="Porin_Gram-ve"/>
</dbReference>
<dbReference type="SUPFAM" id="SSF56935">
    <property type="entry name" value="Porins"/>
    <property type="match status" value="1"/>
</dbReference>
<evidence type="ECO:0000313" key="9">
    <source>
        <dbReference type="EMBL" id="AWK14726.1"/>
    </source>
</evidence>
<feature type="signal peptide" evidence="8">
    <location>
        <begin position="1"/>
        <end position="22"/>
    </location>
</feature>
<dbReference type="PANTHER" id="PTHR34501:SF8">
    <property type="entry name" value="OUTER MEMBRANE PORIN N-RELATED"/>
    <property type="match status" value="1"/>
</dbReference>
<keyword evidence="7" id="KW-0998">Cell outer membrane</keyword>
<evidence type="ECO:0000256" key="6">
    <source>
        <dbReference type="ARBA" id="ARBA00023136"/>
    </source>
</evidence>
<evidence type="ECO:0000256" key="4">
    <source>
        <dbReference type="ARBA" id="ARBA00022692"/>
    </source>
</evidence>
<reference evidence="9 10" key="1">
    <citation type="submission" date="2017-05" db="EMBL/GenBank/DDBJ databases">
        <title>Genome sequence of Candidatus Fukatsuia symbiotica and Candidatus Hamiltonella defensa from Acyrthosiphon pisum strain 5D.</title>
        <authorList>
            <person name="Patel V.A."/>
            <person name="Chevignon G."/>
            <person name="Russell J.A."/>
            <person name="Oliver K.M."/>
        </authorList>
    </citation>
    <scope>NUCLEOTIDE SEQUENCE [LARGE SCALE GENOMIC DNA]</scope>
    <source>
        <strain evidence="9 10">5D</strain>
    </source>
</reference>
<keyword evidence="6" id="KW-0472">Membrane</keyword>
<keyword evidence="3" id="KW-1134">Transmembrane beta strand</keyword>
<evidence type="ECO:0000256" key="1">
    <source>
        <dbReference type="ARBA" id="ARBA00004571"/>
    </source>
</evidence>
<dbReference type="InterPro" id="IPR023614">
    <property type="entry name" value="Porin_dom_sf"/>
</dbReference>
<evidence type="ECO:0000313" key="10">
    <source>
        <dbReference type="Proteomes" id="UP000261875"/>
    </source>
</evidence>
<feature type="chain" id="PRO_5016084850" evidence="8">
    <location>
        <begin position="23"/>
        <end position="359"/>
    </location>
</feature>
<evidence type="ECO:0000256" key="8">
    <source>
        <dbReference type="SAM" id="SignalP"/>
    </source>
</evidence>
<comment type="subcellular location">
    <subcellularLocation>
        <location evidence="1">Cell outer membrane</location>
        <topology evidence="1">Multi-pass membrane protein</topology>
    </subcellularLocation>
</comment>
<dbReference type="GO" id="GO:0034220">
    <property type="term" value="P:monoatomic ion transmembrane transport"/>
    <property type="evidence" value="ECO:0007669"/>
    <property type="project" value="InterPro"/>
</dbReference>
<dbReference type="PANTHER" id="PTHR34501">
    <property type="entry name" value="PROTEIN YDDL-RELATED"/>
    <property type="match status" value="1"/>
</dbReference>
<comment type="similarity">
    <text evidence="2">Belongs to the Gram-negative porin family.</text>
</comment>
<keyword evidence="10" id="KW-1185">Reference proteome</keyword>
<dbReference type="KEGG" id="fsm:CCS41_09960"/>
<dbReference type="Proteomes" id="UP000261875">
    <property type="component" value="Chromosome"/>
</dbReference>
<dbReference type="Gene3D" id="2.40.160.10">
    <property type="entry name" value="Porin"/>
    <property type="match status" value="1"/>
</dbReference>
<dbReference type="EMBL" id="CP021659">
    <property type="protein sequence ID" value="AWK14726.1"/>
    <property type="molecule type" value="Genomic_DNA"/>
</dbReference>
<dbReference type="PRINTS" id="PR00182">
    <property type="entry name" value="ECOLNEIPORIN"/>
</dbReference>